<accession>A0ACB7RX13</accession>
<reference evidence="1" key="1">
    <citation type="submission" date="2020-05" db="EMBL/GenBank/DDBJ databases">
        <title>Large-scale comparative analyses of tick genomes elucidate their genetic diversity and vector capacities.</title>
        <authorList>
            <person name="Jia N."/>
            <person name="Wang J."/>
            <person name="Shi W."/>
            <person name="Du L."/>
            <person name="Sun Y."/>
            <person name="Zhan W."/>
            <person name="Jiang J."/>
            <person name="Wang Q."/>
            <person name="Zhang B."/>
            <person name="Ji P."/>
            <person name="Sakyi L.B."/>
            <person name="Cui X."/>
            <person name="Yuan T."/>
            <person name="Jiang B."/>
            <person name="Yang W."/>
            <person name="Lam T.T.-Y."/>
            <person name="Chang Q."/>
            <person name="Ding S."/>
            <person name="Wang X."/>
            <person name="Zhu J."/>
            <person name="Ruan X."/>
            <person name="Zhao L."/>
            <person name="Wei J."/>
            <person name="Que T."/>
            <person name="Du C."/>
            <person name="Cheng J."/>
            <person name="Dai P."/>
            <person name="Han X."/>
            <person name="Huang E."/>
            <person name="Gao Y."/>
            <person name="Liu J."/>
            <person name="Shao H."/>
            <person name="Ye R."/>
            <person name="Li L."/>
            <person name="Wei W."/>
            <person name="Wang X."/>
            <person name="Wang C."/>
            <person name="Yang T."/>
            <person name="Huo Q."/>
            <person name="Li W."/>
            <person name="Guo W."/>
            <person name="Chen H."/>
            <person name="Zhou L."/>
            <person name="Ni X."/>
            <person name="Tian J."/>
            <person name="Zhou Y."/>
            <person name="Sheng Y."/>
            <person name="Liu T."/>
            <person name="Pan Y."/>
            <person name="Xia L."/>
            <person name="Li J."/>
            <person name="Zhao F."/>
            <person name="Cao W."/>
        </authorList>
    </citation>
    <scope>NUCLEOTIDE SEQUENCE</scope>
    <source>
        <strain evidence="1">Hyas-2018</strain>
    </source>
</reference>
<proteinExistence type="predicted"/>
<evidence type="ECO:0000313" key="1">
    <source>
        <dbReference type="EMBL" id="KAH6926352.1"/>
    </source>
</evidence>
<keyword evidence="2" id="KW-1185">Reference proteome</keyword>
<organism evidence="1 2">
    <name type="scientific">Hyalomma asiaticum</name>
    <name type="common">Tick</name>
    <dbReference type="NCBI Taxonomy" id="266040"/>
    <lineage>
        <taxon>Eukaryota</taxon>
        <taxon>Metazoa</taxon>
        <taxon>Ecdysozoa</taxon>
        <taxon>Arthropoda</taxon>
        <taxon>Chelicerata</taxon>
        <taxon>Arachnida</taxon>
        <taxon>Acari</taxon>
        <taxon>Parasitiformes</taxon>
        <taxon>Ixodida</taxon>
        <taxon>Ixodoidea</taxon>
        <taxon>Ixodidae</taxon>
        <taxon>Hyalomminae</taxon>
        <taxon>Hyalomma</taxon>
    </lineage>
</organism>
<name>A0ACB7RX13_HYAAI</name>
<sequence length="393" mass="40489">MKLSVLFTGLLLSSYVAMGTPPSLFNLLTHLPPLSLTSLLPFPLALPLAMLGPLPWVLPVLVGLKGGSLLGLGFATGGVAGVGLTGLGALGLKVALANLIALKAASLGAVAAKAVTSAGASAAAGAGVKAIAAGAKSKIATPVIAPVPPVVAAPTLPLSPVVPAAITNVKVIKQAPPTITSHPVPVGPWKLTAMWPAGWDHSLTYGHPLFGYGLTRSAVDLRRTILTRNAFNPACTTALRLQRLRRRSIDESQATVATPSGRWRRDAPAPNTAQDAADDMSPQVLKNIFSYISSYDSERCVLRVVCEVAAEPSLAGPDGKSVADFMTSLSKEDSAAPWMPYRDAAVAGQASADRQQCRKHYPTCTKSTDSLVEIARSRIAHASAAASAGAPKV</sequence>
<comment type="caution">
    <text evidence="1">The sequence shown here is derived from an EMBL/GenBank/DDBJ whole genome shotgun (WGS) entry which is preliminary data.</text>
</comment>
<protein>
    <submittedName>
        <fullName evidence="1">Uncharacterized protein</fullName>
    </submittedName>
</protein>
<evidence type="ECO:0000313" key="2">
    <source>
        <dbReference type="Proteomes" id="UP000821845"/>
    </source>
</evidence>
<dbReference type="EMBL" id="CM023487">
    <property type="protein sequence ID" value="KAH6926352.1"/>
    <property type="molecule type" value="Genomic_DNA"/>
</dbReference>
<gene>
    <name evidence="1" type="ORF">HPB50_017532</name>
</gene>
<dbReference type="Proteomes" id="UP000821845">
    <property type="component" value="Chromosome 7"/>
</dbReference>